<protein>
    <submittedName>
        <fullName evidence="1">Extracellular solute-binding protein</fullName>
    </submittedName>
</protein>
<dbReference type="EMBL" id="JAZHPZ010000003">
    <property type="protein sequence ID" value="MEF2965610.1"/>
    <property type="molecule type" value="Genomic_DNA"/>
</dbReference>
<dbReference type="Gene3D" id="3.40.190.10">
    <property type="entry name" value="Periplasmic binding protein-like II"/>
    <property type="match status" value="1"/>
</dbReference>
<dbReference type="PANTHER" id="PTHR43649:SF12">
    <property type="entry name" value="DIACETYLCHITOBIOSE BINDING PROTEIN DASA"/>
    <property type="match status" value="1"/>
</dbReference>
<name>A0ABU7VQ78_9BACL</name>
<dbReference type="InterPro" id="IPR006059">
    <property type="entry name" value="SBP"/>
</dbReference>
<evidence type="ECO:0000313" key="1">
    <source>
        <dbReference type="EMBL" id="MEF2965610.1"/>
    </source>
</evidence>
<accession>A0ABU7VQ78</accession>
<dbReference type="PANTHER" id="PTHR43649">
    <property type="entry name" value="ARABINOSE-BINDING PROTEIN-RELATED"/>
    <property type="match status" value="1"/>
</dbReference>
<proteinExistence type="predicted"/>
<keyword evidence="2" id="KW-1185">Reference proteome</keyword>
<dbReference type="RefSeq" id="WP_331845846.1">
    <property type="nucleotide sequence ID" value="NZ_JAZHPZ010000003.1"/>
</dbReference>
<dbReference type="Proteomes" id="UP001306950">
    <property type="component" value="Unassembled WGS sequence"/>
</dbReference>
<dbReference type="SUPFAM" id="SSF53850">
    <property type="entry name" value="Periplasmic binding protein-like II"/>
    <property type="match status" value="1"/>
</dbReference>
<reference evidence="1 2" key="1">
    <citation type="submission" date="2024-02" db="EMBL/GenBank/DDBJ databases">
        <title>A nitrogen-fixing paenibacillus bacterium.</title>
        <authorList>
            <person name="Zhang W.L."/>
            <person name="Chen S.F."/>
        </authorList>
    </citation>
    <scope>NUCLEOTIDE SEQUENCE [LARGE SCALE GENOMIC DNA]</scope>
    <source>
        <strain evidence="1 2">M1</strain>
    </source>
</reference>
<evidence type="ECO:0000313" key="2">
    <source>
        <dbReference type="Proteomes" id="UP001306950"/>
    </source>
</evidence>
<gene>
    <name evidence="1" type="ORF">V3851_07180</name>
</gene>
<dbReference type="InterPro" id="IPR050490">
    <property type="entry name" value="Bact_solute-bd_prot1"/>
</dbReference>
<comment type="caution">
    <text evidence="1">The sequence shown here is derived from an EMBL/GenBank/DDBJ whole genome shotgun (WGS) entry which is preliminary data.</text>
</comment>
<organism evidence="1 2">
    <name type="scientific">Paenibacillus haidiansis</name>
    <dbReference type="NCBI Taxonomy" id="1574488"/>
    <lineage>
        <taxon>Bacteria</taxon>
        <taxon>Bacillati</taxon>
        <taxon>Bacillota</taxon>
        <taxon>Bacilli</taxon>
        <taxon>Bacillales</taxon>
        <taxon>Paenibacillaceae</taxon>
        <taxon>Paenibacillus</taxon>
    </lineage>
</organism>
<dbReference type="Pfam" id="PF01547">
    <property type="entry name" value="SBP_bac_1"/>
    <property type="match status" value="1"/>
</dbReference>
<sequence length="248" mass="28273">MTELRFMTEIPHYMHVLKEAKESFERVHPNLNIIIQHAVDSFEMTRALDSDEAPDIIELGGFPAGNVDDLFIDLSPYAAEIAGLETDWYSGLRKAIHYNGILPALPLEIMPPLIAYNRELFDRAGLAYPTDDWTWDDMVEIAKKLTLRNDRDQITQYGFEIGADIEWWEPFAMRNGGGYVSPDGSTAYGYVDSPATIEAFRKLIDAYRVHKIIRMPDQPAGMAGFEPENAAMGFFFGWHFMHHPRLAK</sequence>